<protein>
    <recommendedName>
        <fullName evidence="3">DUF2442 domain-containing protein</fullName>
    </recommendedName>
</protein>
<evidence type="ECO:0000313" key="1">
    <source>
        <dbReference type="EMBL" id="OQW99876.1"/>
    </source>
</evidence>
<dbReference type="Proteomes" id="UP000192491">
    <property type="component" value="Unassembled WGS sequence"/>
</dbReference>
<dbReference type="Pfam" id="PF10387">
    <property type="entry name" value="DUF2442"/>
    <property type="match status" value="1"/>
</dbReference>
<dbReference type="InterPro" id="IPR018841">
    <property type="entry name" value="DUF2442"/>
</dbReference>
<sequence>MNTLIKGKAVHLNDQYLTVELDDGRVISTPMNWYKELQAASFTQLKNYQFICQRTGIEWAELDYQLSIESMLVAMPLQQAA</sequence>
<gene>
    <name evidence="1" type="ORF">BWK73_49665</name>
</gene>
<reference evidence="1 2" key="1">
    <citation type="submission" date="2017-01" db="EMBL/GenBank/DDBJ databases">
        <title>Novel large sulfur bacteria in the metagenomes of groundwater-fed chemosynthetic microbial mats in the Lake Huron basin.</title>
        <authorList>
            <person name="Sharrar A.M."/>
            <person name="Flood B.E."/>
            <person name="Bailey J.V."/>
            <person name="Jones D.S."/>
            <person name="Biddanda B."/>
            <person name="Ruberg S.A."/>
            <person name="Marcus D.N."/>
            <person name="Dick G.J."/>
        </authorList>
    </citation>
    <scope>NUCLEOTIDE SEQUENCE [LARGE SCALE GENOMIC DNA]</scope>
    <source>
        <strain evidence="1">A8</strain>
    </source>
</reference>
<organism evidence="1 2">
    <name type="scientific">Thiothrix lacustris</name>
    <dbReference type="NCBI Taxonomy" id="525917"/>
    <lineage>
        <taxon>Bacteria</taxon>
        <taxon>Pseudomonadati</taxon>
        <taxon>Pseudomonadota</taxon>
        <taxon>Gammaproteobacteria</taxon>
        <taxon>Thiotrichales</taxon>
        <taxon>Thiotrichaceae</taxon>
        <taxon>Thiothrix</taxon>
    </lineage>
</organism>
<proteinExistence type="predicted"/>
<dbReference type="Gene3D" id="3.30.2020.40">
    <property type="entry name" value="Uncharacterised protein PF10387, DUF2442"/>
    <property type="match status" value="1"/>
</dbReference>
<accession>A0A1Y1Q908</accession>
<dbReference type="EMBL" id="MTEJ01000679">
    <property type="protein sequence ID" value="OQW99876.1"/>
    <property type="molecule type" value="Genomic_DNA"/>
</dbReference>
<comment type="caution">
    <text evidence="1">The sequence shown here is derived from an EMBL/GenBank/DDBJ whole genome shotgun (WGS) entry which is preliminary data.</text>
</comment>
<name>A0A1Y1Q908_9GAMM</name>
<dbReference type="AlphaFoldDB" id="A0A1Y1Q908"/>
<evidence type="ECO:0000313" key="2">
    <source>
        <dbReference type="Proteomes" id="UP000192491"/>
    </source>
</evidence>
<evidence type="ECO:0008006" key="3">
    <source>
        <dbReference type="Google" id="ProtNLM"/>
    </source>
</evidence>